<feature type="compositionally biased region" description="Basic and acidic residues" evidence="1">
    <location>
        <begin position="46"/>
        <end position="55"/>
    </location>
</feature>
<dbReference type="Proteomes" id="UP000663853">
    <property type="component" value="Unassembled WGS sequence"/>
</dbReference>
<dbReference type="AlphaFoldDB" id="A0A8H3CXV8"/>
<evidence type="ECO:0000313" key="3">
    <source>
        <dbReference type="Proteomes" id="UP000663853"/>
    </source>
</evidence>
<evidence type="ECO:0000313" key="2">
    <source>
        <dbReference type="EMBL" id="CAE6498364.1"/>
    </source>
</evidence>
<feature type="region of interest" description="Disordered" evidence="1">
    <location>
        <begin position="45"/>
        <end position="109"/>
    </location>
</feature>
<feature type="region of interest" description="Disordered" evidence="1">
    <location>
        <begin position="1"/>
        <end position="29"/>
    </location>
</feature>
<protein>
    <submittedName>
        <fullName evidence="2">Uncharacterized protein</fullName>
    </submittedName>
</protein>
<feature type="compositionally biased region" description="Basic and acidic residues" evidence="1">
    <location>
        <begin position="79"/>
        <end position="94"/>
    </location>
</feature>
<feature type="compositionally biased region" description="Polar residues" evidence="1">
    <location>
        <begin position="9"/>
        <end position="19"/>
    </location>
</feature>
<accession>A0A8H3CXV8</accession>
<organism evidence="2 3">
    <name type="scientific">Rhizoctonia solani</name>
    <dbReference type="NCBI Taxonomy" id="456999"/>
    <lineage>
        <taxon>Eukaryota</taxon>
        <taxon>Fungi</taxon>
        <taxon>Dikarya</taxon>
        <taxon>Basidiomycota</taxon>
        <taxon>Agaricomycotina</taxon>
        <taxon>Agaricomycetes</taxon>
        <taxon>Cantharellales</taxon>
        <taxon>Ceratobasidiaceae</taxon>
        <taxon>Rhizoctonia</taxon>
    </lineage>
</organism>
<evidence type="ECO:0000256" key="1">
    <source>
        <dbReference type="SAM" id="MobiDB-lite"/>
    </source>
</evidence>
<reference evidence="2" key="1">
    <citation type="submission" date="2021-01" db="EMBL/GenBank/DDBJ databases">
        <authorList>
            <person name="Kaushik A."/>
        </authorList>
    </citation>
    <scope>NUCLEOTIDE SEQUENCE</scope>
    <source>
        <strain evidence="2">AG6-10EEA</strain>
    </source>
</reference>
<proteinExistence type="predicted"/>
<gene>
    <name evidence="2" type="ORF">RDB_LOCUS109323</name>
</gene>
<name>A0A8H3CXV8_9AGAM</name>
<sequence>MEPSIKQEPGSSVRTNRVESPTDLILAGVDPSSLEMVLDLITRKNCKSESNDESTRSLQVHGDWMLSQLEGDDEATEPLYHKQEDGKSEREVPKVRYTKGTKSDPEEQSELIREAIDRIKEDFKSVDGFKFKPYGLGVGRKLSKLLETIKQDGDSKNGASQSTKGSARKLPDPDSAFRGKRAPHLAPNGKPRS</sequence>
<dbReference type="EMBL" id="CAJMXA010003495">
    <property type="protein sequence ID" value="CAE6498364.1"/>
    <property type="molecule type" value="Genomic_DNA"/>
</dbReference>
<comment type="caution">
    <text evidence="2">The sequence shown here is derived from an EMBL/GenBank/DDBJ whole genome shotgun (WGS) entry which is preliminary data.</text>
</comment>
<feature type="region of interest" description="Disordered" evidence="1">
    <location>
        <begin position="149"/>
        <end position="193"/>
    </location>
</feature>